<dbReference type="InterPro" id="IPR022780">
    <property type="entry name" value="Dynein_light_int_chain"/>
</dbReference>
<dbReference type="Gene3D" id="3.40.50.300">
    <property type="entry name" value="P-loop containing nucleotide triphosphate hydrolases"/>
    <property type="match status" value="1"/>
</dbReference>
<evidence type="ECO:0000256" key="2">
    <source>
        <dbReference type="ARBA" id="ARBA00006831"/>
    </source>
</evidence>
<protein>
    <recommendedName>
        <fullName evidence="11">Dynein light intermediate chain</fullName>
    </recommendedName>
</protein>
<comment type="subunit">
    <text evidence="11">Homodimer. The cytoplasmic dynein 1 complex consists of two catalytic heavy chains (HCs) and a number of non-catalytic subunits presented by intermediate chains (ICs).</text>
</comment>
<evidence type="ECO:0000256" key="4">
    <source>
        <dbReference type="ARBA" id="ARBA00022490"/>
    </source>
</evidence>
<evidence type="ECO:0000313" key="13">
    <source>
        <dbReference type="EMBL" id="KPP57920.1"/>
    </source>
</evidence>
<comment type="similarity">
    <text evidence="2 11">Belongs to the dynein light intermediate chain family.</text>
</comment>
<keyword evidence="8 11" id="KW-0243">Dynein</keyword>
<dbReference type="InterPro" id="IPR027417">
    <property type="entry name" value="P-loop_NTPase"/>
</dbReference>
<reference evidence="13 14" key="1">
    <citation type="submission" date="2015-08" db="EMBL/GenBank/DDBJ databases">
        <title>The genome of the Asian arowana (Scleropages formosus).</title>
        <authorList>
            <person name="Tan M.H."/>
            <person name="Gan H.M."/>
            <person name="Croft L.J."/>
            <person name="Austin C.M."/>
        </authorList>
    </citation>
    <scope>NUCLEOTIDE SEQUENCE [LARGE SCALE GENOMIC DNA]</scope>
    <source>
        <strain evidence="13">Aro1</strain>
    </source>
</reference>
<dbReference type="GO" id="GO:0007018">
    <property type="term" value="P:microtubule-based movement"/>
    <property type="evidence" value="ECO:0007669"/>
    <property type="project" value="InterPro"/>
</dbReference>
<keyword evidence="6 11" id="KW-0547">Nucleotide-binding</keyword>
<dbReference type="Proteomes" id="UP000034805">
    <property type="component" value="Unassembled WGS sequence"/>
</dbReference>
<evidence type="ECO:0000256" key="1">
    <source>
        <dbReference type="ARBA" id="ARBA00004245"/>
    </source>
</evidence>
<evidence type="ECO:0000256" key="3">
    <source>
        <dbReference type="ARBA" id="ARBA00022448"/>
    </source>
</evidence>
<dbReference type="AlphaFoldDB" id="A0A0P7TW13"/>
<organism evidence="13 14">
    <name type="scientific">Scleropages formosus</name>
    <name type="common">Asian bonytongue</name>
    <name type="synonym">Osteoglossum formosum</name>
    <dbReference type="NCBI Taxonomy" id="113540"/>
    <lineage>
        <taxon>Eukaryota</taxon>
        <taxon>Metazoa</taxon>
        <taxon>Chordata</taxon>
        <taxon>Craniata</taxon>
        <taxon>Vertebrata</taxon>
        <taxon>Euteleostomi</taxon>
        <taxon>Actinopterygii</taxon>
        <taxon>Neopterygii</taxon>
        <taxon>Teleostei</taxon>
        <taxon>Osteoglossocephala</taxon>
        <taxon>Osteoglossomorpha</taxon>
        <taxon>Osteoglossiformes</taxon>
        <taxon>Osteoglossidae</taxon>
        <taxon>Scleropages</taxon>
    </lineage>
</organism>
<feature type="compositionally biased region" description="Polar residues" evidence="12">
    <location>
        <begin position="158"/>
        <end position="171"/>
    </location>
</feature>
<feature type="region of interest" description="Disordered" evidence="12">
    <location>
        <begin position="277"/>
        <end position="315"/>
    </location>
</feature>
<dbReference type="GO" id="GO:0005524">
    <property type="term" value="F:ATP binding"/>
    <property type="evidence" value="ECO:0007669"/>
    <property type="project" value="UniProtKB-KW"/>
</dbReference>
<evidence type="ECO:0000256" key="6">
    <source>
        <dbReference type="ARBA" id="ARBA00022741"/>
    </source>
</evidence>
<keyword evidence="5 11" id="KW-0493">Microtubule</keyword>
<evidence type="ECO:0000313" key="14">
    <source>
        <dbReference type="Proteomes" id="UP000034805"/>
    </source>
</evidence>
<dbReference type="GO" id="GO:0005874">
    <property type="term" value="C:microtubule"/>
    <property type="evidence" value="ECO:0007669"/>
    <property type="project" value="UniProtKB-KW"/>
</dbReference>
<keyword evidence="10 11" id="KW-0206">Cytoskeleton</keyword>
<dbReference type="SUPFAM" id="SSF52540">
    <property type="entry name" value="P-loop containing nucleoside triphosphate hydrolases"/>
    <property type="match status" value="1"/>
</dbReference>
<comment type="caution">
    <text evidence="13">The sequence shown here is derived from an EMBL/GenBank/DDBJ whole genome shotgun (WGS) entry which is preliminary data.</text>
</comment>
<accession>A0A0P7TW13</accession>
<feature type="region of interest" description="Disordered" evidence="12">
    <location>
        <begin position="153"/>
        <end position="175"/>
    </location>
</feature>
<evidence type="ECO:0000256" key="11">
    <source>
        <dbReference type="RuleBase" id="RU366047"/>
    </source>
</evidence>
<comment type="subcellular location">
    <subcellularLocation>
        <location evidence="1 11">Cytoplasm</location>
        <location evidence="1 11">Cytoskeleton</location>
    </subcellularLocation>
</comment>
<dbReference type="STRING" id="113540.ENSSFOP00015013133"/>
<dbReference type="InterPro" id="IPR008467">
    <property type="entry name" value="Dynein1_light_intermed_chain"/>
</dbReference>
<dbReference type="GO" id="GO:0005868">
    <property type="term" value="C:cytoplasmic dynein complex"/>
    <property type="evidence" value="ECO:0007669"/>
    <property type="project" value="UniProtKB-UniRule"/>
</dbReference>
<sequence>MVRSSILSEVSTRSRSKLPAGKNVLVLGDDGSGKTSLMAKLQGVEDYMKGRGLEYLYFSVHDEDVDDHARCNAWVLDGDLYHKGLQKFAVTADSLMDSAALLVVDISRPWTALESLRKWASVLREFIDKLRLPPEAMREMEQKLARRFQEYTEPGSDLSASHQRRNPTVTDAQEDGENKNVDVLYKYLLHSLYGFPFALPPQVVEKDAVFVPSGWDNEKKIAILHENFQTLKADDGFEDVIVKPPVRKFVHEKEVVAEDNQVFLVKLQSLLAKQPAVSGGRPVDASNRGPGGSPRTTNRSAPGNVPNVMPVQTGTKKIDPTVKGRWAAFRFAPPSCFLGNGRPAHALLLSRPSVTFAAAPPGGQTSEGVLANFFNSLLSKKTGSPGPAGSTPGGGGATPGTAKKSGMGCLCIFRTKAETSSLQQLPVLLLHLQLDPVGTELKFPFGCMRRCTPVLPVPSPNPQALATRKEPRDERLRETGPSGRFVKPLALTVALTMALALPLRLRRTERLDG</sequence>
<evidence type="ECO:0000256" key="8">
    <source>
        <dbReference type="ARBA" id="ARBA00023017"/>
    </source>
</evidence>
<keyword evidence="4 11" id="KW-0963">Cytoplasm</keyword>
<keyword evidence="7 11" id="KW-0067">ATP-binding</keyword>
<proteinExistence type="inferred from homology"/>
<keyword evidence="9 11" id="KW-0505">Motor protein</keyword>
<evidence type="ECO:0000256" key="7">
    <source>
        <dbReference type="ARBA" id="ARBA00022840"/>
    </source>
</evidence>
<dbReference type="GO" id="GO:0045504">
    <property type="term" value="F:dynein heavy chain binding"/>
    <property type="evidence" value="ECO:0007669"/>
    <property type="project" value="TreeGrafter"/>
</dbReference>
<dbReference type="Pfam" id="PF05783">
    <property type="entry name" value="DLIC"/>
    <property type="match status" value="3"/>
</dbReference>
<evidence type="ECO:0000256" key="5">
    <source>
        <dbReference type="ARBA" id="ARBA00022701"/>
    </source>
</evidence>
<evidence type="ECO:0000256" key="10">
    <source>
        <dbReference type="ARBA" id="ARBA00023212"/>
    </source>
</evidence>
<dbReference type="PANTHER" id="PTHR12688:SF2">
    <property type="entry name" value="CYTOPLASMIC DYNEIN 1 LIGHT INTERMEDIATE CHAIN 1"/>
    <property type="match status" value="1"/>
</dbReference>
<name>A0A0P7TW13_SCLFO</name>
<dbReference type="PANTHER" id="PTHR12688">
    <property type="entry name" value="DYNEIN LIGHT INTERMEDIATE CHAIN"/>
    <property type="match status" value="1"/>
</dbReference>
<dbReference type="GO" id="GO:0000226">
    <property type="term" value="P:microtubule cytoskeleton organization"/>
    <property type="evidence" value="ECO:0007669"/>
    <property type="project" value="TreeGrafter"/>
</dbReference>
<dbReference type="GO" id="GO:0005813">
    <property type="term" value="C:centrosome"/>
    <property type="evidence" value="ECO:0007669"/>
    <property type="project" value="TreeGrafter"/>
</dbReference>
<evidence type="ECO:0000256" key="12">
    <source>
        <dbReference type="SAM" id="MobiDB-lite"/>
    </source>
</evidence>
<evidence type="ECO:0000256" key="9">
    <source>
        <dbReference type="ARBA" id="ARBA00023175"/>
    </source>
</evidence>
<comment type="function">
    <text evidence="11">Acts as one of several non-catalytic accessory components of the cytoplasmic dynein 1 complex that are thought to be involved in linking dynein to cargos and to adapter proteins that regulate dynein function. Cytoplasmic dynein 1 acts as a motor for the intracellular retrograde motility of vesicles and organelles along microtubules. May play a role in binding dynein to membranous organelles or chromosomes.</text>
</comment>
<feature type="compositionally biased region" description="Basic and acidic residues" evidence="12">
    <location>
        <begin position="467"/>
        <end position="478"/>
    </location>
</feature>
<gene>
    <name evidence="13" type="ORF">Z043_124302</name>
</gene>
<dbReference type="EMBL" id="JARO02015102">
    <property type="protein sequence ID" value="KPP57920.1"/>
    <property type="molecule type" value="Genomic_DNA"/>
</dbReference>
<keyword evidence="3 11" id="KW-0813">Transport</keyword>
<feature type="region of interest" description="Disordered" evidence="12">
    <location>
        <begin position="459"/>
        <end position="482"/>
    </location>
</feature>